<dbReference type="RefSeq" id="WP_145814788.1">
    <property type="nucleotide sequence ID" value="NZ_VIVK01000004.1"/>
</dbReference>
<dbReference type="Gene3D" id="3.40.630.30">
    <property type="match status" value="1"/>
</dbReference>
<dbReference type="PROSITE" id="PS51186">
    <property type="entry name" value="GNAT"/>
    <property type="match status" value="1"/>
</dbReference>
<keyword evidence="4" id="KW-0689">Ribosomal protein</keyword>
<sequence>MRIEVRRFEQRDREAVLALAPRLAEGVAAWRRPAAVRAAVLGWVTDALTRAHDPGRFVFVAEVRGEVAGFVAGEERDHWSGDIDLYVGELAVAARREGKGVGKALMKAVTQHARQIGVANVTLETGAANRGARKFYKALGFEPEDVRLTKTLADRPRPAKGANSRQ</sequence>
<dbReference type="SUPFAM" id="SSF55729">
    <property type="entry name" value="Acyl-CoA N-acyltransferases (Nat)"/>
    <property type="match status" value="1"/>
</dbReference>
<proteinExistence type="predicted"/>
<dbReference type="GO" id="GO:0016747">
    <property type="term" value="F:acyltransferase activity, transferring groups other than amino-acyl groups"/>
    <property type="evidence" value="ECO:0007669"/>
    <property type="project" value="InterPro"/>
</dbReference>
<dbReference type="InterPro" id="IPR000182">
    <property type="entry name" value="GNAT_dom"/>
</dbReference>
<keyword evidence="5" id="KW-1185">Reference proteome</keyword>
<keyword evidence="2" id="KW-0012">Acyltransferase</keyword>
<comment type="caution">
    <text evidence="4">The sequence shown here is derived from an EMBL/GenBank/DDBJ whole genome shotgun (WGS) entry which is preliminary data.</text>
</comment>
<evidence type="ECO:0000256" key="1">
    <source>
        <dbReference type="ARBA" id="ARBA00022679"/>
    </source>
</evidence>
<name>A0A561B0V9_9ACTN</name>
<dbReference type="AlphaFoldDB" id="A0A561B0V9"/>
<dbReference type="EMBL" id="VIVK01000004">
    <property type="protein sequence ID" value="TWD72494.1"/>
    <property type="molecule type" value="Genomic_DNA"/>
</dbReference>
<evidence type="ECO:0000313" key="4">
    <source>
        <dbReference type="EMBL" id="TWD72494.1"/>
    </source>
</evidence>
<evidence type="ECO:0000313" key="5">
    <source>
        <dbReference type="Proteomes" id="UP000318380"/>
    </source>
</evidence>
<dbReference type="InterPro" id="IPR050832">
    <property type="entry name" value="Bact_Acetyltransf"/>
</dbReference>
<reference evidence="4 5" key="1">
    <citation type="submission" date="2019-06" db="EMBL/GenBank/DDBJ databases">
        <title>Sequencing the genomes of 1000 actinobacteria strains.</title>
        <authorList>
            <person name="Klenk H.-P."/>
        </authorList>
    </citation>
    <scope>NUCLEOTIDE SEQUENCE [LARGE SCALE GENOMIC DNA]</scope>
    <source>
        <strain evidence="4 5">DSM 24683</strain>
    </source>
</reference>
<accession>A0A561B0V9</accession>
<dbReference type="Pfam" id="PF00583">
    <property type="entry name" value="Acetyltransf_1"/>
    <property type="match status" value="1"/>
</dbReference>
<protein>
    <submittedName>
        <fullName evidence="4">Ribosomal protein S18 acetylase RimI-like enzyme</fullName>
    </submittedName>
</protein>
<dbReference type="PANTHER" id="PTHR43877">
    <property type="entry name" value="AMINOALKYLPHOSPHONATE N-ACETYLTRANSFERASE-RELATED-RELATED"/>
    <property type="match status" value="1"/>
</dbReference>
<evidence type="ECO:0000256" key="2">
    <source>
        <dbReference type="ARBA" id="ARBA00023315"/>
    </source>
</evidence>
<keyword evidence="1" id="KW-0808">Transferase</keyword>
<dbReference type="Proteomes" id="UP000318380">
    <property type="component" value="Unassembled WGS sequence"/>
</dbReference>
<dbReference type="PANTHER" id="PTHR43877:SF2">
    <property type="entry name" value="AMINOALKYLPHOSPHONATE N-ACETYLTRANSFERASE-RELATED"/>
    <property type="match status" value="1"/>
</dbReference>
<organism evidence="4 5">
    <name type="scientific">Kribbella amoyensis</name>
    <dbReference type="NCBI Taxonomy" id="996641"/>
    <lineage>
        <taxon>Bacteria</taxon>
        <taxon>Bacillati</taxon>
        <taxon>Actinomycetota</taxon>
        <taxon>Actinomycetes</taxon>
        <taxon>Propionibacteriales</taxon>
        <taxon>Kribbellaceae</taxon>
        <taxon>Kribbella</taxon>
    </lineage>
</organism>
<keyword evidence="4" id="KW-0687">Ribonucleoprotein</keyword>
<feature type="domain" description="N-acetyltransferase" evidence="3">
    <location>
        <begin position="3"/>
        <end position="158"/>
    </location>
</feature>
<dbReference type="CDD" id="cd04301">
    <property type="entry name" value="NAT_SF"/>
    <property type="match status" value="1"/>
</dbReference>
<gene>
    <name evidence="4" type="ORF">FB561_7486</name>
</gene>
<dbReference type="InterPro" id="IPR016181">
    <property type="entry name" value="Acyl_CoA_acyltransferase"/>
</dbReference>
<dbReference type="GO" id="GO:0005840">
    <property type="term" value="C:ribosome"/>
    <property type="evidence" value="ECO:0007669"/>
    <property type="project" value="UniProtKB-KW"/>
</dbReference>
<dbReference type="OrthoDB" id="9805924at2"/>
<evidence type="ECO:0000259" key="3">
    <source>
        <dbReference type="PROSITE" id="PS51186"/>
    </source>
</evidence>